<evidence type="ECO:0000256" key="2">
    <source>
        <dbReference type="ARBA" id="ARBA00022801"/>
    </source>
</evidence>
<evidence type="ECO:0000259" key="5">
    <source>
        <dbReference type="PROSITE" id="PS51206"/>
    </source>
</evidence>
<keyword evidence="7" id="KW-1185">Reference proteome</keyword>
<dbReference type="InterPro" id="IPR045455">
    <property type="entry name" value="NrS-1_pol-like_helicase"/>
</dbReference>
<dbReference type="InterPro" id="IPR027417">
    <property type="entry name" value="P-loop_NTPase"/>
</dbReference>
<feature type="domain" description="SF3 helicase" evidence="5">
    <location>
        <begin position="406"/>
        <end position="563"/>
    </location>
</feature>
<dbReference type="Pfam" id="PF12965">
    <property type="entry name" value="DUF3854"/>
    <property type="match status" value="1"/>
</dbReference>
<organism evidence="6 7">
    <name type="scientific">Pseudanabaena cinerea FACHB-1277</name>
    <dbReference type="NCBI Taxonomy" id="2949581"/>
    <lineage>
        <taxon>Bacteria</taxon>
        <taxon>Bacillati</taxon>
        <taxon>Cyanobacteriota</taxon>
        <taxon>Cyanophyceae</taxon>
        <taxon>Pseudanabaenales</taxon>
        <taxon>Pseudanabaenaceae</taxon>
        <taxon>Pseudanabaena</taxon>
        <taxon>Pseudanabaena cinerea</taxon>
    </lineage>
</organism>
<dbReference type="RefSeq" id="WP_190353079.1">
    <property type="nucleotide sequence ID" value="NZ_JACJPY010000123.1"/>
</dbReference>
<dbReference type="PROSITE" id="PS51206">
    <property type="entry name" value="SF3_HELICASE_1"/>
    <property type="match status" value="1"/>
</dbReference>
<dbReference type="GO" id="GO:0005524">
    <property type="term" value="F:ATP binding"/>
    <property type="evidence" value="ECO:0007669"/>
    <property type="project" value="UniProtKB-KW"/>
</dbReference>
<dbReference type="Gene3D" id="3.40.1360.10">
    <property type="match status" value="1"/>
</dbReference>
<dbReference type="SUPFAM" id="SSF52540">
    <property type="entry name" value="P-loop containing nucleoside triphosphate hydrolases"/>
    <property type="match status" value="1"/>
</dbReference>
<dbReference type="AlphaFoldDB" id="A0A926ZA78"/>
<dbReference type="InterPro" id="IPR024385">
    <property type="entry name" value="DUF3854"/>
</dbReference>
<dbReference type="EMBL" id="JACJPY010000123">
    <property type="protein sequence ID" value="MBD2152614.1"/>
    <property type="molecule type" value="Genomic_DNA"/>
</dbReference>
<keyword evidence="1" id="KW-0547">Nucleotide-binding</keyword>
<reference evidence="6" key="2">
    <citation type="submission" date="2020-08" db="EMBL/GenBank/DDBJ databases">
        <authorList>
            <person name="Chen M."/>
            <person name="Teng W."/>
            <person name="Zhao L."/>
            <person name="Hu C."/>
            <person name="Zhou Y."/>
            <person name="Han B."/>
            <person name="Song L."/>
            <person name="Shu W."/>
        </authorList>
    </citation>
    <scope>NUCLEOTIDE SEQUENCE</scope>
    <source>
        <strain evidence="6">FACHB-1277</strain>
    </source>
</reference>
<dbReference type="InterPro" id="IPR014818">
    <property type="entry name" value="Phage/plasmid_primase_P4_C"/>
</dbReference>
<dbReference type="GO" id="GO:0016787">
    <property type="term" value="F:hydrolase activity"/>
    <property type="evidence" value="ECO:0007669"/>
    <property type="project" value="UniProtKB-KW"/>
</dbReference>
<evidence type="ECO:0000256" key="4">
    <source>
        <dbReference type="SAM" id="MobiDB-lite"/>
    </source>
</evidence>
<keyword evidence="3" id="KW-0067">ATP-binding</keyword>
<evidence type="ECO:0000256" key="1">
    <source>
        <dbReference type="ARBA" id="ARBA00022741"/>
    </source>
</evidence>
<evidence type="ECO:0000313" key="6">
    <source>
        <dbReference type="EMBL" id="MBD2152614.1"/>
    </source>
</evidence>
<gene>
    <name evidence="6" type="ORF">H6F44_21190</name>
</gene>
<dbReference type="Pfam" id="PF19263">
    <property type="entry name" value="DUF5906"/>
    <property type="match status" value="1"/>
</dbReference>
<sequence length="869" mass="96421">MTLLTATKKHFDEWVQGSGVAPAIAELNISSVDDPAKIAEFLGWKGYQGSGGWICKGIDFKSGKKQPHGQFKPDIPIIFPDQGKPAKYLSCKDIVTKESLHDAILLEMPDRDYWETVANDMTAITVITEGSKKAGALLTCGFAGIGLQGVEMGFKDGKLVPNLVPFFTRDRSIIFAFDADIVEKEGVEIALKKITAQAKRCGAMPLIAQWDISLGKGIDDVLVNHGADKVREIMANAIPYKNWLKSLEKQFSRSKPSSDRRPNLPPQSDVAEHLAQTYRDQLAWNVDRQEWYRYGASKDGVWQQVKPEFVTQIVTAHLKVIGASYTHGFVQSVLGLLRSELADEQWDARDHLLPFINGVLNLQSMKLEAHSNGYKLTWCLPYAYDIKATCEPIKEWLLESCEGNHDRVQMLRAALRAIVLGRSDLEKFVELLGSGGTGKSTFARLAIALVGRENTFSTTLAALEGSPYETSAIQHKRLILINDAERWTKPVPVLKAITGNDFIRTEEKFKQRDSGGMIVKAMVLITANEASTASSDYTSGLGRRKLTIPFMNKVAPNKRRDLLSISATGISGEFAPYLAGLLNWVLAMSESEMKRFLLQSPEACPSLQKWIGESILENNPIAAWLDAQCIVDKSARVQIGIADEFTISTTNEGATRTRRVFKNSENWLYANYAQFCRDTGIQRISAKRFSNLLLDLLQNQLHIEATKGRDRSGAFIEGIRLRLPDDPENYPITGAKIQIVTDDVMDCDGCVTAETLDGDGCDGCDGLNQVFSQENIFNDSPEKIENIPLRLPKKPSHPSHPSPEPILANTQPITANNRSVTVLDIGRVVIDPRSGYQGELKSFERNFEGRTVARFGNQIADPKFLRVVT</sequence>
<dbReference type="SMART" id="SM00885">
    <property type="entry name" value="D5_N"/>
    <property type="match status" value="1"/>
</dbReference>
<dbReference type="Pfam" id="PF08706">
    <property type="entry name" value="D5_N"/>
    <property type="match status" value="1"/>
</dbReference>
<feature type="region of interest" description="Disordered" evidence="4">
    <location>
        <begin position="792"/>
        <end position="812"/>
    </location>
</feature>
<evidence type="ECO:0000313" key="7">
    <source>
        <dbReference type="Proteomes" id="UP000631421"/>
    </source>
</evidence>
<accession>A0A926ZA78</accession>
<dbReference type="CDD" id="cd01029">
    <property type="entry name" value="TOPRIM_primases"/>
    <property type="match status" value="1"/>
</dbReference>
<dbReference type="InterPro" id="IPR034154">
    <property type="entry name" value="TOPRIM_DnaG/twinkle"/>
</dbReference>
<dbReference type="PANTHER" id="PTHR35372:SF2">
    <property type="entry name" value="SF3 HELICASE DOMAIN-CONTAINING PROTEIN"/>
    <property type="match status" value="1"/>
</dbReference>
<evidence type="ECO:0000256" key="3">
    <source>
        <dbReference type="ARBA" id="ARBA00022840"/>
    </source>
</evidence>
<comment type="caution">
    <text evidence="6">The sequence shown here is derived from an EMBL/GenBank/DDBJ whole genome shotgun (WGS) entry which is preliminary data.</text>
</comment>
<keyword evidence="2" id="KW-0378">Hydrolase</keyword>
<name>A0A926ZA78_9CYAN</name>
<dbReference type="Proteomes" id="UP000631421">
    <property type="component" value="Unassembled WGS sequence"/>
</dbReference>
<proteinExistence type="predicted"/>
<protein>
    <submittedName>
        <fullName evidence="6">DUF3854 domain-containing protein</fullName>
    </submittedName>
</protein>
<dbReference type="InterPro" id="IPR051620">
    <property type="entry name" value="ORF904-like_C"/>
</dbReference>
<reference evidence="6" key="1">
    <citation type="journal article" date="2015" name="ISME J.">
        <title>Draft Genome Sequence of Streptomyces incarnatus NRRL8089, which Produces the Nucleoside Antibiotic Sinefungin.</title>
        <authorList>
            <person name="Oshima K."/>
            <person name="Hattori M."/>
            <person name="Shimizu H."/>
            <person name="Fukuda K."/>
            <person name="Nemoto M."/>
            <person name="Inagaki K."/>
            <person name="Tamura T."/>
        </authorList>
    </citation>
    <scope>NUCLEOTIDE SEQUENCE</scope>
    <source>
        <strain evidence="6">FACHB-1277</strain>
    </source>
</reference>
<dbReference type="InterPro" id="IPR014015">
    <property type="entry name" value="Helicase_SF3_DNA-vir"/>
</dbReference>
<dbReference type="PANTHER" id="PTHR35372">
    <property type="entry name" value="ATP BINDING PROTEIN-RELATED"/>
    <property type="match status" value="1"/>
</dbReference>
<dbReference type="Gene3D" id="3.40.50.300">
    <property type="entry name" value="P-loop containing nucleotide triphosphate hydrolases"/>
    <property type="match status" value="1"/>
</dbReference>